<organism evidence="1 2">
    <name type="scientific">Pluteus cervinus</name>
    <dbReference type="NCBI Taxonomy" id="181527"/>
    <lineage>
        <taxon>Eukaryota</taxon>
        <taxon>Fungi</taxon>
        <taxon>Dikarya</taxon>
        <taxon>Basidiomycota</taxon>
        <taxon>Agaricomycotina</taxon>
        <taxon>Agaricomycetes</taxon>
        <taxon>Agaricomycetidae</taxon>
        <taxon>Agaricales</taxon>
        <taxon>Pluteineae</taxon>
        <taxon>Pluteaceae</taxon>
        <taxon>Pluteus</taxon>
    </lineage>
</organism>
<gene>
    <name evidence="1" type="ORF">BDN72DRAFT_283165</name>
</gene>
<dbReference type="Proteomes" id="UP000308600">
    <property type="component" value="Unassembled WGS sequence"/>
</dbReference>
<accession>A0ACD3B4V9</accession>
<name>A0ACD3B4V9_9AGAR</name>
<proteinExistence type="predicted"/>
<protein>
    <submittedName>
        <fullName evidence="1">Uncharacterized protein</fullName>
    </submittedName>
</protein>
<reference evidence="1 2" key="1">
    <citation type="journal article" date="2019" name="Nat. Ecol. Evol.">
        <title>Megaphylogeny resolves global patterns of mushroom evolution.</title>
        <authorList>
            <person name="Varga T."/>
            <person name="Krizsan K."/>
            <person name="Foldi C."/>
            <person name="Dima B."/>
            <person name="Sanchez-Garcia M."/>
            <person name="Sanchez-Ramirez S."/>
            <person name="Szollosi G.J."/>
            <person name="Szarkandi J.G."/>
            <person name="Papp V."/>
            <person name="Albert L."/>
            <person name="Andreopoulos W."/>
            <person name="Angelini C."/>
            <person name="Antonin V."/>
            <person name="Barry K.W."/>
            <person name="Bougher N.L."/>
            <person name="Buchanan P."/>
            <person name="Buyck B."/>
            <person name="Bense V."/>
            <person name="Catcheside P."/>
            <person name="Chovatia M."/>
            <person name="Cooper J."/>
            <person name="Damon W."/>
            <person name="Desjardin D."/>
            <person name="Finy P."/>
            <person name="Geml J."/>
            <person name="Haridas S."/>
            <person name="Hughes K."/>
            <person name="Justo A."/>
            <person name="Karasinski D."/>
            <person name="Kautmanova I."/>
            <person name="Kiss B."/>
            <person name="Kocsube S."/>
            <person name="Kotiranta H."/>
            <person name="LaButti K.M."/>
            <person name="Lechner B.E."/>
            <person name="Liimatainen K."/>
            <person name="Lipzen A."/>
            <person name="Lukacs Z."/>
            <person name="Mihaltcheva S."/>
            <person name="Morgado L.N."/>
            <person name="Niskanen T."/>
            <person name="Noordeloos M.E."/>
            <person name="Ohm R.A."/>
            <person name="Ortiz-Santana B."/>
            <person name="Ovrebo C."/>
            <person name="Racz N."/>
            <person name="Riley R."/>
            <person name="Savchenko A."/>
            <person name="Shiryaev A."/>
            <person name="Soop K."/>
            <person name="Spirin V."/>
            <person name="Szebenyi C."/>
            <person name="Tomsovsky M."/>
            <person name="Tulloss R.E."/>
            <person name="Uehling J."/>
            <person name="Grigoriev I.V."/>
            <person name="Vagvolgyi C."/>
            <person name="Papp T."/>
            <person name="Martin F.M."/>
            <person name="Miettinen O."/>
            <person name="Hibbett D.S."/>
            <person name="Nagy L.G."/>
        </authorList>
    </citation>
    <scope>NUCLEOTIDE SEQUENCE [LARGE SCALE GENOMIC DNA]</scope>
    <source>
        <strain evidence="1 2">NL-1719</strain>
    </source>
</reference>
<evidence type="ECO:0000313" key="2">
    <source>
        <dbReference type="Proteomes" id="UP000308600"/>
    </source>
</evidence>
<dbReference type="EMBL" id="ML208281">
    <property type="protein sequence ID" value="TFK72825.1"/>
    <property type="molecule type" value="Genomic_DNA"/>
</dbReference>
<keyword evidence="2" id="KW-1185">Reference proteome</keyword>
<evidence type="ECO:0000313" key="1">
    <source>
        <dbReference type="EMBL" id="TFK72825.1"/>
    </source>
</evidence>
<sequence>MSTTISAASRSTLLRTRSQNCTKEPSSEDPDSYKFGTSRSFAAQSRPGVFHLVFIPNFFGAYSGIAGLK</sequence>